<protein>
    <submittedName>
        <fullName evidence="4">Abc1-domain-containing protein</fullName>
    </submittedName>
</protein>
<organism evidence="4">
    <name type="scientific">Phaffia rhodozyma</name>
    <name type="common">Yeast</name>
    <name type="synonym">Xanthophyllomyces dendrorhous</name>
    <dbReference type="NCBI Taxonomy" id="264483"/>
    <lineage>
        <taxon>Eukaryota</taxon>
        <taxon>Fungi</taxon>
        <taxon>Dikarya</taxon>
        <taxon>Basidiomycota</taxon>
        <taxon>Agaricomycotina</taxon>
        <taxon>Tremellomycetes</taxon>
        <taxon>Cystofilobasidiales</taxon>
        <taxon>Mrakiaceae</taxon>
        <taxon>Phaffia</taxon>
    </lineage>
</organism>
<dbReference type="CDD" id="cd13971">
    <property type="entry name" value="ADCK2-like"/>
    <property type="match status" value="1"/>
</dbReference>
<dbReference type="InterPro" id="IPR011009">
    <property type="entry name" value="Kinase-like_dom_sf"/>
</dbReference>
<dbReference type="InterPro" id="IPR004147">
    <property type="entry name" value="ABC1_dom"/>
</dbReference>
<evidence type="ECO:0000256" key="2">
    <source>
        <dbReference type="SAM" id="Phobius"/>
    </source>
</evidence>
<sequence>MSVSLRLASRRLPVGLRTTQSCTSPFIRQALSPYRRSTYSSLASPTSTLEGSRSTFRKQHLFRFNKYLYYVVPTAGLLLAFGGPNIQFSAETNHLAPTEQEPIPSDALSTIEDRPRRTVLSLLNDYILEPFLTGLRFLHLAGLFLPVIFLVPVTFFGQRERLKNGEKGDRSGAIWWYKVLVKQMERAGPSFIKLAQWAGSRSDLFPAHLCEALGQLHSNGKPHSFRHTRRVIEHVFQKPFEEVFEHFDDQPIGCGAIAQVYKATLRPEIVPPSYREPKKRVPSTPSPVIPTTTVGIDLASVPHSAVAIKILHPRVHQTIARDLRIMGFFASVLNAFPGMEWLSFPDEVKVFGEMMNQQLDLTVEASNLSRFEENFQLRRTAISFPRPVRDFSTKDVLVEEFENALPLKYFLRNGGAQYDDQLANMGLDAFLNMLLLDNWTHGDLHPGNIMVKFFRPTTSTMFSSLWKSIIGSSQPASPSANSTQAANESDEIVARLSRLSHDKEAWLAELDRLYMGGWQPELVFIDAGLVTHLDDLNRRNFLDLFQAVAEFDGYKAGKLMVERCRTPHLVIDEENFALKIQHLVLSVKSKTFSLAQIKISDILTEVLSAVRRSHVKMEGDFVNTVISILLLEGIGRQLDPNMDLFKSALPILRQLGRQMGTREAIGQVPGKDLGAMIKIWVWLEARDLISASIVDTDTFIKYDRLMPNI</sequence>
<dbReference type="InterPro" id="IPR052402">
    <property type="entry name" value="ADCK_kinase"/>
</dbReference>
<dbReference type="Pfam" id="PF03109">
    <property type="entry name" value="ABC1"/>
    <property type="match status" value="2"/>
</dbReference>
<evidence type="ECO:0000256" key="1">
    <source>
        <dbReference type="ARBA" id="ARBA00009670"/>
    </source>
</evidence>
<accession>A0A0F7SGB9</accession>
<keyword evidence="2" id="KW-0812">Transmembrane</keyword>
<dbReference type="AlphaFoldDB" id="A0A0F7SGB9"/>
<proteinExistence type="inferred from homology"/>
<name>A0A0F7SGB9_PHARH</name>
<dbReference type="SUPFAM" id="SSF56112">
    <property type="entry name" value="Protein kinase-like (PK-like)"/>
    <property type="match status" value="1"/>
</dbReference>
<evidence type="ECO:0000313" key="4">
    <source>
        <dbReference type="EMBL" id="CDZ96778.1"/>
    </source>
</evidence>
<reference evidence="4" key="1">
    <citation type="submission" date="2014-08" db="EMBL/GenBank/DDBJ databases">
        <authorList>
            <person name="Sharma Rahul"/>
            <person name="Thines Marco"/>
        </authorList>
    </citation>
    <scope>NUCLEOTIDE SEQUENCE</scope>
</reference>
<keyword evidence="2" id="KW-1133">Transmembrane helix</keyword>
<dbReference type="InterPro" id="IPR044095">
    <property type="entry name" value="ADCK2_dom"/>
</dbReference>
<dbReference type="PANTHER" id="PTHR45890:SF1">
    <property type="entry name" value="AARF DOMAIN CONTAINING KINASE 2"/>
    <property type="match status" value="1"/>
</dbReference>
<evidence type="ECO:0000259" key="3">
    <source>
        <dbReference type="Pfam" id="PF03109"/>
    </source>
</evidence>
<keyword evidence="2" id="KW-0472">Membrane</keyword>
<dbReference type="GO" id="GO:0005739">
    <property type="term" value="C:mitochondrion"/>
    <property type="evidence" value="ECO:0007669"/>
    <property type="project" value="TreeGrafter"/>
</dbReference>
<feature type="domain" description="ABC1 atypical kinase-like" evidence="3">
    <location>
        <begin position="304"/>
        <end position="452"/>
    </location>
</feature>
<feature type="transmembrane region" description="Helical" evidence="2">
    <location>
        <begin position="137"/>
        <end position="157"/>
    </location>
</feature>
<dbReference type="PANTHER" id="PTHR45890">
    <property type="entry name" value="AARF DOMAIN CONTAINING KINASE 2 (PREDICTED)"/>
    <property type="match status" value="1"/>
</dbReference>
<feature type="transmembrane region" description="Helical" evidence="2">
    <location>
        <begin position="67"/>
        <end position="86"/>
    </location>
</feature>
<feature type="domain" description="ABC1 atypical kinase-like" evidence="3">
    <location>
        <begin position="216"/>
        <end position="266"/>
    </location>
</feature>
<dbReference type="EMBL" id="LN483167">
    <property type="protein sequence ID" value="CDZ96778.1"/>
    <property type="molecule type" value="Genomic_DNA"/>
</dbReference>
<comment type="similarity">
    <text evidence="1">Belongs to the protein kinase superfamily. ADCK protein kinase family.</text>
</comment>